<feature type="non-terminal residue" evidence="1">
    <location>
        <position position="1"/>
    </location>
</feature>
<protein>
    <submittedName>
        <fullName evidence="1">3143_t:CDS:1</fullName>
    </submittedName>
</protein>
<dbReference type="Proteomes" id="UP000789759">
    <property type="component" value="Unassembled WGS sequence"/>
</dbReference>
<evidence type="ECO:0000313" key="2">
    <source>
        <dbReference type="Proteomes" id="UP000789759"/>
    </source>
</evidence>
<organism evidence="1 2">
    <name type="scientific">Cetraspora pellucida</name>
    <dbReference type="NCBI Taxonomy" id="1433469"/>
    <lineage>
        <taxon>Eukaryota</taxon>
        <taxon>Fungi</taxon>
        <taxon>Fungi incertae sedis</taxon>
        <taxon>Mucoromycota</taxon>
        <taxon>Glomeromycotina</taxon>
        <taxon>Glomeromycetes</taxon>
        <taxon>Diversisporales</taxon>
        <taxon>Gigasporaceae</taxon>
        <taxon>Cetraspora</taxon>
    </lineage>
</organism>
<dbReference type="OrthoDB" id="2440646at2759"/>
<name>A0A9N9KHY3_9GLOM</name>
<gene>
    <name evidence="1" type="ORF">CPELLU_LOCUS20599</name>
</gene>
<dbReference type="EMBL" id="CAJVQA010063917">
    <property type="protein sequence ID" value="CAG8830380.1"/>
    <property type="molecule type" value="Genomic_DNA"/>
</dbReference>
<evidence type="ECO:0000313" key="1">
    <source>
        <dbReference type="EMBL" id="CAG8830380.1"/>
    </source>
</evidence>
<sequence>KDKKNRTCNRCGHTCATPQMLRVHLNRKNPCRPQIILTTNPIPISQIEPVAEEFKFLKTLNLIEKDAVLDTSIHFIQIRVSDPERPHDNLNLLSNWKAIVPSIKNLRYAFIKPISNHKEYNETPYMPQLLANARDKITRVFKIELNKKEHIKLALVALCYYEKPALEINKDIEEMLRRGSNWQLKLANTKCIINPDNSQTGDDMCLKYAL</sequence>
<dbReference type="AlphaFoldDB" id="A0A9N9KHY3"/>
<reference evidence="1" key="1">
    <citation type="submission" date="2021-06" db="EMBL/GenBank/DDBJ databases">
        <authorList>
            <person name="Kallberg Y."/>
            <person name="Tangrot J."/>
            <person name="Rosling A."/>
        </authorList>
    </citation>
    <scope>NUCLEOTIDE SEQUENCE</scope>
    <source>
        <strain evidence="1">FL966</strain>
    </source>
</reference>
<keyword evidence="2" id="KW-1185">Reference proteome</keyword>
<feature type="non-terminal residue" evidence="1">
    <location>
        <position position="210"/>
    </location>
</feature>
<proteinExistence type="predicted"/>
<accession>A0A9N9KHY3</accession>
<comment type="caution">
    <text evidence="1">The sequence shown here is derived from an EMBL/GenBank/DDBJ whole genome shotgun (WGS) entry which is preliminary data.</text>
</comment>